<protein>
    <submittedName>
        <fullName evidence="1">Uncharacterized protein</fullName>
    </submittedName>
</protein>
<accession>A0A937DJQ5</accession>
<evidence type="ECO:0000313" key="2">
    <source>
        <dbReference type="Proteomes" id="UP000642920"/>
    </source>
</evidence>
<dbReference type="RefSeq" id="WP_201919516.1">
    <property type="nucleotide sequence ID" value="NZ_JAERQG010000002.1"/>
</dbReference>
<gene>
    <name evidence="1" type="ORF">JKP34_07830</name>
</gene>
<dbReference type="EMBL" id="JAERQG010000002">
    <property type="protein sequence ID" value="MBL0765154.1"/>
    <property type="molecule type" value="Genomic_DNA"/>
</dbReference>
<name>A0A937DJQ5_9BACT</name>
<reference evidence="1" key="1">
    <citation type="submission" date="2021-01" db="EMBL/GenBank/DDBJ databases">
        <title>Marivirga sp. nov., isolated from intertidal surface sediments.</title>
        <authorList>
            <person name="Zhang M."/>
        </authorList>
    </citation>
    <scope>NUCLEOTIDE SEQUENCE</scope>
    <source>
        <strain evidence="1">SM1354</strain>
    </source>
</reference>
<sequence length="136" mass="16159">MQQTKEIYLEHEKIGFPKISEQDQADMLIWHNPEIINKLTPGFNAEFIPPEVAKKYISISKETFREYFKVSGYIERLNENHKVFPKEDSQWVEKNGASGYKLKVQERGGIVHIEFFDTYEELIDYFVISKFKTFSR</sequence>
<dbReference type="AlphaFoldDB" id="A0A937DJQ5"/>
<organism evidence="1 2">
    <name type="scientific">Marivirga atlantica</name>
    <dbReference type="NCBI Taxonomy" id="1548457"/>
    <lineage>
        <taxon>Bacteria</taxon>
        <taxon>Pseudomonadati</taxon>
        <taxon>Bacteroidota</taxon>
        <taxon>Cytophagia</taxon>
        <taxon>Cytophagales</taxon>
        <taxon>Marivirgaceae</taxon>
        <taxon>Marivirga</taxon>
    </lineage>
</organism>
<keyword evidence="2" id="KW-1185">Reference proteome</keyword>
<evidence type="ECO:0000313" key="1">
    <source>
        <dbReference type="EMBL" id="MBL0765154.1"/>
    </source>
</evidence>
<comment type="caution">
    <text evidence="1">The sequence shown here is derived from an EMBL/GenBank/DDBJ whole genome shotgun (WGS) entry which is preliminary data.</text>
</comment>
<proteinExistence type="predicted"/>
<dbReference type="Proteomes" id="UP000642920">
    <property type="component" value="Unassembled WGS sequence"/>
</dbReference>